<protein>
    <submittedName>
        <fullName evidence="2">Uncharacterized protein</fullName>
    </submittedName>
</protein>
<dbReference type="RefSeq" id="WP_033056461.1">
    <property type="nucleotide sequence ID" value="NZ_AZQQ01000074.1"/>
</dbReference>
<feature type="transmembrane region" description="Helical" evidence="1">
    <location>
        <begin position="32"/>
        <end position="49"/>
    </location>
</feature>
<proteinExistence type="predicted"/>
<keyword evidence="1" id="KW-0472">Membrane</keyword>
<keyword evidence="1" id="KW-1133">Transmembrane helix</keyword>
<sequence>MKIRAPLPLVLVAVAYLSYLAWQLIVDFTPTVAGRAALTGVLFFFVFRGSRVAGNLLAIFCALSALMLLMAAVPAFTTNTKGAVVFTLIAGLLLAFASYVFFSSAVRAFQAKARLASRPEEKAI</sequence>
<accession>A0A059L446</accession>
<feature type="transmembrane region" description="Helical" evidence="1">
    <location>
        <begin position="56"/>
        <end position="77"/>
    </location>
</feature>
<organism evidence="2 3">
    <name type="scientific">Pseudomonas mandelii PD30</name>
    <dbReference type="NCBI Taxonomy" id="1419583"/>
    <lineage>
        <taxon>Bacteria</taxon>
        <taxon>Pseudomonadati</taxon>
        <taxon>Pseudomonadota</taxon>
        <taxon>Gammaproteobacteria</taxon>
        <taxon>Pseudomonadales</taxon>
        <taxon>Pseudomonadaceae</taxon>
        <taxon>Pseudomonas</taxon>
    </lineage>
</organism>
<evidence type="ECO:0000313" key="2">
    <source>
        <dbReference type="EMBL" id="KDD68890.1"/>
    </source>
</evidence>
<evidence type="ECO:0000313" key="3">
    <source>
        <dbReference type="Proteomes" id="UP000026739"/>
    </source>
</evidence>
<feature type="transmembrane region" description="Helical" evidence="1">
    <location>
        <begin position="83"/>
        <end position="102"/>
    </location>
</feature>
<dbReference type="Proteomes" id="UP000026739">
    <property type="component" value="Unassembled WGS sequence"/>
</dbReference>
<dbReference type="AlphaFoldDB" id="A0A059L446"/>
<dbReference type="EMBL" id="AZQQ01000074">
    <property type="protein sequence ID" value="KDD68890.1"/>
    <property type="molecule type" value="Genomic_DNA"/>
</dbReference>
<keyword evidence="1" id="KW-0812">Transmembrane</keyword>
<feature type="transmembrane region" description="Helical" evidence="1">
    <location>
        <begin position="7"/>
        <end position="26"/>
    </location>
</feature>
<gene>
    <name evidence="2" type="ORF">V466_10720</name>
</gene>
<comment type="caution">
    <text evidence="2">The sequence shown here is derived from an EMBL/GenBank/DDBJ whole genome shotgun (WGS) entry which is preliminary data.</text>
</comment>
<evidence type="ECO:0000256" key="1">
    <source>
        <dbReference type="SAM" id="Phobius"/>
    </source>
</evidence>
<name>A0A059L446_9PSED</name>
<reference evidence="2 3" key="1">
    <citation type="submission" date="2013-12" db="EMBL/GenBank/DDBJ databases">
        <authorList>
            <person name="Formusa P.A."/>
            <person name="Habash M."/>
            <person name="Lee H."/>
            <person name="Trevors J.T."/>
        </authorList>
    </citation>
    <scope>NUCLEOTIDE SEQUENCE [LARGE SCALE GENOMIC DNA]</scope>
    <source>
        <strain evidence="2 3">PD30</strain>
    </source>
</reference>